<accession>A0A1G2LC97</accession>
<dbReference type="NCBIfam" id="TIGR02532">
    <property type="entry name" value="IV_pilin_GFxxxE"/>
    <property type="match status" value="1"/>
</dbReference>
<protein>
    <recommendedName>
        <fullName evidence="4">Prepilin-type N-terminal cleavage/methylation domain-containing protein</fullName>
    </recommendedName>
</protein>
<sequence>MMNTALRNGSRMRRHSAFSMYHLSLSPLPPARGFTLVETVVALAVITGALVGPFLLSSRSIFNARYAKSRLIAANLAQEGIEIIRSYRDNNVLAGDSWDAGLDDGSYRVDVICAGSPCRPAQAGSAANFASCAGSCSDLIKFDSASGIYSYSGTQETGFRRTVTIDRAPIDVGAGSRSDAGVAAEKQMFVKSVVIWTDGRVSRAMQVDEILYDWR</sequence>
<evidence type="ECO:0000313" key="2">
    <source>
        <dbReference type="EMBL" id="OHA08412.1"/>
    </source>
</evidence>
<evidence type="ECO:0000313" key="3">
    <source>
        <dbReference type="Proteomes" id="UP000178977"/>
    </source>
</evidence>
<dbReference type="InterPro" id="IPR012902">
    <property type="entry name" value="N_methyl_site"/>
</dbReference>
<feature type="transmembrane region" description="Helical" evidence="1">
    <location>
        <begin position="43"/>
        <end position="62"/>
    </location>
</feature>
<dbReference type="AlphaFoldDB" id="A0A1G2LC97"/>
<keyword evidence="1" id="KW-0812">Transmembrane</keyword>
<proteinExistence type="predicted"/>
<dbReference type="EMBL" id="MHQT01000041">
    <property type="protein sequence ID" value="OHA08412.1"/>
    <property type="molecule type" value="Genomic_DNA"/>
</dbReference>
<keyword evidence="1" id="KW-1133">Transmembrane helix</keyword>
<dbReference type="Proteomes" id="UP000178977">
    <property type="component" value="Unassembled WGS sequence"/>
</dbReference>
<reference evidence="2 3" key="1">
    <citation type="journal article" date="2016" name="Nat. Commun.">
        <title>Thousands of microbial genomes shed light on interconnected biogeochemical processes in an aquifer system.</title>
        <authorList>
            <person name="Anantharaman K."/>
            <person name="Brown C.T."/>
            <person name="Hug L.A."/>
            <person name="Sharon I."/>
            <person name="Castelle C.J."/>
            <person name="Probst A.J."/>
            <person name="Thomas B.C."/>
            <person name="Singh A."/>
            <person name="Wilkins M.J."/>
            <person name="Karaoz U."/>
            <person name="Brodie E.L."/>
            <person name="Williams K.H."/>
            <person name="Hubbard S.S."/>
            <person name="Banfield J.F."/>
        </authorList>
    </citation>
    <scope>NUCLEOTIDE SEQUENCE [LARGE SCALE GENOMIC DNA]</scope>
</reference>
<name>A0A1G2LC97_9BACT</name>
<comment type="caution">
    <text evidence="2">The sequence shown here is derived from an EMBL/GenBank/DDBJ whole genome shotgun (WGS) entry which is preliminary data.</text>
</comment>
<evidence type="ECO:0008006" key="4">
    <source>
        <dbReference type="Google" id="ProtNLM"/>
    </source>
</evidence>
<evidence type="ECO:0000256" key="1">
    <source>
        <dbReference type="SAM" id="Phobius"/>
    </source>
</evidence>
<dbReference type="STRING" id="1802281.A3A44_00210"/>
<organism evidence="2 3">
    <name type="scientific">Candidatus Sungbacteria bacterium RIFCSPLOWO2_01_FULL_60_25</name>
    <dbReference type="NCBI Taxonomy" id="1802281"/>
    <lineage>
        <taxon>Bacteria</taxon>
        <taxon>Candidatus Sungiibacteriota</taxon>
    </lineage>
</organism>
<keyword evidence="1" id="KW-0472">Membrane</keyword>
<gene>
    <name evidence="2" type="ORF">A3A44_00210</name>
</gene>